<dbReference type="RefSeq" id="WP_188894590.1">
    <property type="nucleotide sequence ID" value="NZ_BMMZ01000003.1"/>
</dbReference>
<dbReference type="Gene3D" id="3.40.50.300">
    <property type="entry name" value="P-loop containing nucleotide triphosphate hydrolases"/>
    <property type="match status" value="1"/>
</dbReference>
<protein>
    <recommendedName>
        <fullName evidence="4">Sulfotransferase family protein</fullName>
    </recommendedName>
</protein>
<dbReference type="EMBL" id="BMMZ01000003">
    <property type="protein sequence ID" value="GGL57743.1"/>
    <property type="molecule type" value="Genomic_DNA"/>
</dbReference>
<accession>A0A917W330</accession>
<reference evidence="2" key="1">
    <citation type="journal article" date="2014" name="Int. J. Syst. Evol. Microbiol.">
        <title>Complete genome sequence of Corynebacterium casei LMG S-19264T (=DSM 44701T), isolated from a smear-ripened cheese.</title>
        <authorList>
            <consortium name="US DOE Joint Genome Institute (JGI-PGF)"/>
            <person name="Walter F."/>
            <person name="Albersmeier A."/>
            <person name="Kalinowski J."/>
            <person name="Ruckert C."/>
        </authorList>
    </citation>
    <scope>NUCLEOTIDE SEQUENCE</scope>
    <source>
        <strain evidence="2">CGMCC 4.7306</strain>
    </source>
</reference>
<name>A0A917W330_9ACTN</name>
<keyword evidence="3" id="KW-1185">Reference proteome</keyword>
<gene>
    <name evidence="2" type="ORF">GCM10011575_15170</name>
</gene>
<proteinExistence type="predicted"/>
<evidence type="ECO:0008006" key="4">
    <source>
        <dbReference type="Google" id="ProtNLM"/>
    </source>
</evidence>
<feature type="compositionally biased region" description="Polar residues" evidence="1">
    <location>
        <begin position="7"/>
        <end position="18"/>
    </location>
</feature>
<dbReference type="AlphaFoldDB" id="A0A917W330"/>
<reference evidence="2" key="2">
    <citation type="submission" date="2020-09" db="EMBL/GenBank/DDBJ databases">
        <authorList>
            <person name="Sun Q."/>
            <person name="Zhou Y."/>
        </authorList>
    </citation>
    <scope>NUCLEOTIDE SEQUENCE</scope>
    <source>
        <strain evidence="2">CGMCC 4.7306</strain>
    </source>
</reference>
<sequence>MPEPTATADTDQQTSEPRPTNGPVGDAGDPTGRRGRHQSLLMVTGPGRSGTSAVTGALNQLGIHVPPVLVKPNRSNNRGFFETRWVVDFQRKVLEKAHTYEFDADPQAVERMAKADSQRNREQLTNWLRSAVRGHQQVVIKDPRSVWLDDLWAGAADTIGLTISFLTMLRHPAEVVGSRQTYYASTDDERKARDYAISKVAGWINVSLINERQTRGRSRVFLRYTDLLDDWRTALGGIRDRLGLEFNASLDPGTPSPIDDFISPELHRIRTGWDDLGVPEPLRELADEVWAACERLADDGESAELEAVFDALSRRYERLYRDAAAITIDTTASAVSRAVARVTRSLQQQQTRDSAKSPSIGRAVALGRRAARRVRRRIGR</sequence>
<evidence type="ECO:0000256" key="1">
    <source>
        <dbReference type="SAM" id="MobiDB-lite"/>
    </source>
</evidence>
<evidence type="ECO:0000313" key="2">
    <source>
        <dbReference type="EMBL" id="GGL57743.1"/>
    </source>
</evidence>
<dbReference type="InterPro" id="IPR027417">
    <property type="entry name" value="P-loop_NTPase"/>
</dbReference>
<dbReference type="Proteomes" id="UP000613840">
    <property type="component" value="Unassembled WGS sequence"/>
</dbReference>
<organism evidence="2 3">
    <name type="scientific">Microlunatus endophyticus</name>
    <dbReference type="NCBI Taxonomy" id="1716077"/>
    <lineage>
        <taxon>Bacteria</taxon>
        <taxon>Bacillati</taxon>
        <taxon>Actinomycetota</taxon>
        <taxon>Actinomycetes</taxon>
        <taxon>Propionibacteriales</taxon>
        <taxon>Propionibacteriaceae</taxon>
        <taxon>Microlunatus</taxon>
    </lineage>
</organism>
<evidence type="ECO:0000313" key="3">
    <source>
        <dbReference type="Proteomes" id="UP000613840"/>
    </source>
</evidence>
<comment type="caution">
    <text evidence="2">The sequence shown here is derived from an EMBL/GenBank/DDBJ whole genome shotgun (WGS) entry which is preliminary data.</text>
</comment>
<dbReference type="SUPFAM" id="SSF52540">
    <property type="entry name" value="P-loop containing nucleoside triphosphate hydrolases"/>
    <property type="match status" value="1"/>
</dbReference>
<feature type="region of interest" description="Disordered" evidence="1">
    <location>
        <begin position="1"/>
        <end position="37"/>
    </location>
</feature>